<accession>A0ABC8MAP0</accession>
<dbReference type="Proteomes" id="UP001642260">
    <property type="component" value="Unassembled WGS sequence"/>
</dbReference>
<dbReference type="AlphaFoldDB" id="A0ABC8MAP0"/>
<dbReference type="EMBL" id="CAKOAT010999446">
    <property type="protein sequence ID" value="CAH8392898.1"/>
    <property type="molecule type" value="Genomic_DNA"/>
</dbReference>
<keyword evidence="3" id="KW-1185">Reference proteome</keyword>
<organism evidence="2 3">
    <name type="scientific">Eruca vesicaria subsp. sativa</name>
    <name type="common">Garden rocket</name>
    <name type="synonym">Eruca sativa</name>
    <dbReference type="NCBI Taxonomy" id="29727"/>
    <lineage>
        <taxon>Eukaryota</taxon>
        <taxon>Viridiplantae</taxon>
        <taxon>Streptophyta</taxon>
        <taxon>Embryophyta</taxon>
        <taxon>Tracheophyta</taxon>
        <taxon>Spermatophyta</taxon>
        <taxon>Magnoliopsida</taxon>
        <taxon>eudicotyledons</taxon>
        <taxon>Gunneridae</taxon>
        <taxon>Pentapetalae</taxon>
        <taxon>rosids</taxon>
        <taxon>malvids</taxon>
        <taxon>Brassicales</taxon>
        <taxon>Brassicaceae</taxon>
        <taxon>Brassiceae</taxon>
        <taxon>Eruca</taxon>
    </lineage>
</organism>
<evidence type="ECO:0000256" key="1">
    <source>
        <dbReference type="SAM" id="MobiDB-lite"/>
    </source>
</evidence>
<feature type="compositionally biased region" description="Low complexity" evidence="1">
    <location>
        <begin position="84"/>
        <end position="104"/>
    </location>
</feature>
<reference evidence="2 3" key="1">
    <citation type="submission" date="2022-03" db="EMBL/GenBank/DDBJ databases">
        <authorList>
            <person name="Macdonald S."/>
            <person name="Ahmed S."/>
            <person name="Newling K."/>
        </authorList>
    </citation>
    <scope>NUCLEOTIDE SEQUENCE [LARGE SCALE GENOMIC DNA]</scope>
</reference>
<protein>
    <submittedName>
        <fullName evidence="2">Uncharacterized protein</fullName>
    </submittedName>
</protein>
<gene>
    <name evidence="2" type="ORF">ERUC_LOCUS45381</name>
</gene>
<feature type="compositionally biased region" description="Low complexity" evidence="1">
    <location>
        <begin position="168"/>
        <end position="190"/>
    </location>
</feature>
<feature type="region of interest" description="Disordered" evidence="1">
    <location>
        <begin position="84"/>
        <end position="190"/>
    </location>
</feature>
<sequence>MNKNIAVYLITFLVIEEIIIRHQATSGKAINKALNYINNCQGVSNAISLENGILIVRGEGMDEAKIRRKITANQHLLLLRYSNSTSSDSSRFSSSESDSFFLRSKPSSSPPPHTRQPNPIRSSAIEKPSSKQEHGGFLRTKSKALKIYTDLTKTSNHKKLKKINTTVSSSAEQQPPPQSSSNTTCSSTNL</sequence>
<evidence type="ECO:0000313" key="2">
    <source>
        <dbReference type="EMBL" id="CAH8392898.1"/>
    </source>
</evidence>
<proteinExistence type="predicted"/>
<name>A0ABC8MAP0_ERUVS</name>
<comment type="caution">
    <text evidence="2">The sequence shown here is derived from an EMBL/GenBank/DDBJ whole genome shotgun (WGS) entry which is preliminary data.</text>
</comment>
<evidence type="ECO:0000313" key="3">
    <source>
        <dbReference type="Proteomes" id="UP001642260"/>
    </source>
</evidence>